<organism evidence="1 2">
    <name type="scientific">Aureibacter tunicatorum</name>
    <dbReference type="NCBI Taxonomy" id="866807"/>
    <lineage>
        <taxon>Bacteria</taxon>
        <taxon>Pseudomonadati</taxon>
        <taxon>Bacteroidota</taxon>
        <taxon>Cytophagia</taxon>
        <taxon>Cytophagales</taxon>
        <taxon>Persicobacteraceae</taxon>
        <taxon>Aureibacter</taxon>
    </lineage>
</organism>
<dbReference type="Proteomes" id="UP001185092">
    <property type="component" value="Unassembled WGS sequence"/>
</dbReference>
<accession>A0AAE3XTG8</accession>
<dbReference type="EMBL" id="JAVDQD010000007">
    <property type="protein sequence ID" value="MDR6241354.1"/>
    <property type="molecule type" value="Genomic_DNA"/>
</dbReference>
<dbReference type="AlphaFoldDB" id="A0AAE3XTG8"/>
<reference evidence="1" key="1">
    <citation type="submission" date="2023-07" db="EMBL/GenBank/DDBJ databases">
        <title>Genomic Encyclopedia of Type Strains, Phase IV (KMG-IV): sequencing the most valuable type-strain genomes for metagenomic binning, comparative biology and taxonomic classification.</title>
        <authorList>
            <person name="Goeker M."/>
        </authorList>
    </citation>
    <scope>NUCLEOTIDE SEQUENCE</scope>
    <source>
        <strain evidence="1">DSM 26174</strain>
    </source>
</reference>
<sequence>MAKYKTLKAVAHNFGHSFISLTNYYHNDYVLGHIQSFLKEKQLDRFEINIINKKKSPSLEFNNFIHIPINSYIKWFPELVKSLKSDLYFIKEARLIIEFDFLTERFNRSANLIENPFKCTSLIIDNKNKEYKYEFNDWWYPETIQTNFLTTNNFLQLSIKKGRD</sequence>
<proteinExistence type="predicted"/>
<protein>
    <submittedName>
        <fullName evidence="1">Uncharacterized protein</fullName>
    </submittedName>
</protein>
<comment type="caution">
    <text evidence="1">The sequence shown here is derived from an EMBL/GenBank/DDBJ whole genome shotgun (WGS) entry which is preliminary data.</text>
</comment>
<keyword evidence="2" id="KW-1185">Reference proteome</keyword>
<dbReference type="RefSeq" id="WP_309942040.1">
    <property type="nucleotide sequence ID" value="NZ_AP025305.1"/>
</dbReference>
<evidence type="ECO:0000313" key="1">
    <source>
        <dbReference type="EMBL" id="MDR6241354.1"/>
    </source>
</evidence>
<gene>
    <name evidence="1" type="ORF">HNQ88_004432</name>
</gene>
<name>A0AAE3XTG8_9BACT</name>
<evidence type="ECO:0000313" key="2">
    <source>
        <dbReference type="Proteomes" id="UP001185092"/>
    </source>
</evidence>